<evidence type="ECO:0000256" key="1">
    <source>
        <dbReference type="SAM" id="MobiDB-lite"/>
    </source>
</evidence>
<proteinExistence type="predicted"/>
<protein>
    <submittedName>
        <fullName evidence="2">Uncharacterized protein</fullName>
    </submittedName>
</protein>
<comment type="caution">
    <text evidence="2">The sequence shown here is derived from an EMBL/GenBank/DDBJ whole genome shotgun (WGS) entry which is preliminary data.</text>
</comment>
<accession>A0ABU4NWS1</accession>
<dbReference type="RefSeq" id="WP_162948114.1">
    <property type="nucleotide sequence ID" value="NZ_JARAUR010000004.1"/>
</dbReference>
<dbReference type="EMBL" id="JARAYU010000041">
    <property type="protein sequence ID" value="MDX3707124.1"/>
    <property type="molecule type" value="Genomic_DNA"/>
</dbReference>
<feature type="region of interest" description="Disordered" evidence="1">
    <location>
        <begin position="1"/>
        <end position="20"/>
    </location>
</feature>
<sequence>MSKRQTVRPDAQPGPNGHSYCWATHPSSGVHCTQPIGHKARGVAQHSYPYVRPPVRWS</sequence>
<dbReference type="Proteomes" id="UP001271274">
    <property type="component" value="Unassembled WGS sequence"/>
</dbReference>
<evidence type="ECO:0000313" key="2">
    <source>
        <dbReference type="EMBL" id="MDX3707124.1"/>
    </source>
</evidence>
<organism evidence="2 3">
    <name type="scientific">Streptomyces europaeiscabiei</name>
    <dbReference type="NCBI Taxonomy" id="146819"/>
    <lineage>
        <taxon>Bacteria</taxon>
        <taxon>Bacillati</taxon>
        <taxon>Actinomycetota</taxon>
        <taxon>Actinomycetes</taxon>
        <taxon>Kitasatosporales</taxon>
        <taxon>Streptomycetaceae</taxon>
        <taxon>Streptomyces</taxon>
    </lineage>
</organism>
<keyword evidence="3" id="KW-1185">Reference proteome</keyword>
<reference evidence="2 3" key="1">
    <citation type="journal article" date="2023" name="Microb. Genom.">
        <title>Mesoterricola silvestris gen. nov., sp. nov., Mesoterricola sediminis sp. nov., Geothrix oryzae sp. nov., Geothrix edaphica sp. nov., Geothrix rubra sp. nov., and Geothrix limicola sp. nov., six novel members of Acidobacteriota isolated from soils.</title>
        <authorList>
            <person name="Weisberg A.J."/>
            <person name="Pearce E."/>
            <person name="Kramer C.G."/>
            <person name="Chang J.H."/>
            <person name="Clarke C.R."/>
        </authorList>
    </citation>
    <scope>NUCLEOTIDE SEQUENCE [LARGE SCALE GENOMIC DNA]</scope>
    <source>
        <strain evidence="2 3">ID09-01A</strain>
    </source>
</reference>
<gene>
    <name evidence="2" type="ORF">PV662_47145</name>
</gene>
<name>A0ABU4NWS1_9ACTN</name>
<evidence type="ECO:0000313" key="3">
    <source>
        <dbReference type="Proteomes" id="UP001271274"/>
    </source>
</evidence>